<reference evidence="4" key="1">
    <citation type="journal article" date="2014" name="Science">
        <title>The coffee genome provides insight into the convergent evolution of caffeine biosynthesis.</title>
        <authorList>
            <person name="Denoeud F."/>
            <person name="Carretero-Paulet L."/>
            <person name="Dereeper A."/>
            <person name="Droc G."/>
            <person name="Guyot R."/>
            <person name="Pietrella M."/>
            <person name="Zheng C."/>
            <person name="Alberti A."/>
            <person name="Anthony F."/>
            <person name="Aprea G."/>
            <person name="Aury J.M."/>
            <person name="Bento P."/>
            <person name="Bernard M."/>
            <person name="Bocs S."/>
            <person name="Campa C."/>
            <person name="Cenci A."/>
            <person name="Combes M.C."/>
            <person name="Crouzillat D."/>
            <person name="Da Silva C."/>
            <person name="Daddiego L."/>
            <person name="De Bellis F."/>
            <person name="Dussert S."/>
            <person name="Garsmeur O."/>
            <person name="Gayraud T."/>
            <person name="Guignon V."/>
            <person name="Jahn K."/>
            <person name="Jamilloux V."/>
            <person name="Joet T."/>
            <person name="Labadie K."/>
            <person name="Lan T."/>
            <person name="Leclercq J."/>
            <person name="Lepelley M."/>
            <person name="Leroy T."/>
            <person name="Li L.T."/>
            <person name="Librado P."/>
            <person name="Lopez L."/>
            <person name="Munoz A."/>
            <person name="Noel B."/>
            <person name="Pallavicini A."/>
            <person name="Perrotta G."/>
            <person name="Poncet V."/>
            <person name="Pot D."/>
            <person name="Priyono X."/>
            <person name="Rigoreau M."/>
            <person name="Rouard M."/>
            <person name="Rozas J."/>
            <person name="Tranchant-Dubreuil C."/>
            <person name="VanBuren R."/>
            <person name="Zhang Q."/>
            <person name="Andrade A.C."/>
            <person name="Argout X."/>
            <person name="Bertrand B."/>
            <person name="de Kochko A."/>
            <person name="Graziosi G."/>
            <person name="Henry R.J."/>
            <person name="Jayarama X."/>
            <person name="Ming R."/>
            <person name="Nagai C."/>
            <person name="Rounsley S."/>
            <person name="Sankoff D."/>
            <person name="Giuliano G."/>
            <person name="Albert V.A."/>
            <person name="Wincker P."/>
            <person name="Lashermes P."/>
        </authorList>
    </citation>
    <scope>NUCLEOTIDE SEQUENCE [LARGE SCALE GENOMIC DNA]</scope>
    <source>
        <strain evidence="4">cv. DH200-94</strain>
    </source>
</reference>
<dbReference type="InterPro" id="IPR042755">
    <property type="entry name" value="COP1"/>
</dbReference>
<proteinExistence type="predicted"/>
<dbReference type="PhylomeDB" id="A0A068UB68"/>
<gene>
    <name evidence="3" type="ORF">GSCOC_T00020888001</name>
</gene>
<dbReference type="EMBL" id="HG739102">
    <property type="protein sequence ID" value="CDP05686.1"/>
    <property type="molecule type" value="Genomic_DNA"/>
</dbReference>
<evidence type="ECO:0000256" key="1">
    <source>
        <dbReference type="SAM" id="Coils"/>
    </source>
</evidence>
<dbReference type="Proteomes" id="UP000295252">
    <property type="component" value="Chromosome VII"/>
</dbReference>
<evidence type="ECO:0000256" key="2">
    <source>
        <dbReference type="SAM" id="MobiDB-lite"/>
    </source>
</evidence>
<protein>
    <submittedName>
        <fullName evidence="3">Uncharacterized protein</fullName>
    </submittedName>
</protein>
<keyword evidence="4" id="KW-1185">Reference proteome</keyword>
<feature type="compositionally biased region" description="Low complexity" evidence="2">
    <location>
        <begin position="109"/>
        <end position="126"/>
    </location>
</feature>
<organism evidence="3 4">
    <name type="scientific">Coffea canephora</name>
    <name type="common">Robusta coffee</name>
    <dbReference type="NCBI Taxonomy" id="49390"/>
    <lineage>
        <taxon>Eukaryota</taxon>
        <taxon>Viridiplantae</taxon>
        <taxon>Streptophyta</taxon>
        <taxon>Embryophyta</taxon>
        <taxon>Tracheophyta</taxon>
        <taxon>Spermatophyta</taxon>
        <taxon>Magnoliopsida</taxon>
        <taxon>eudicotyledons</taxon>
        <taxon>Gunneridae</taxon>
        <taxon>Pentapetalae</taxon>
        <taxon>asterids</taxon>
        <taxon>lamiids</taxon>
        <taxon>Gentianales</taxon>
        <taxon>Rubiaceae</taxon>
        <taxon>Ixoroideae</taxon>
        <taxon>Gardenieae complex</taxon>
        <taxon>Bertiereae - Coffeeae clade</taxon>
        <taxon>Coffeeae</taxon>
        <taxon>Coffea</taxon>
    </lineage>
</organism>
<dbReference type="AlphaFoldDB" id="A0A068UB68"/>
<evidence type="ECO:0000313" key="3">
    <source>
        <dbReference type="EMBL" id="CDP05686.1"/>
    </source>
</evidence>
<feature type="region of interest" description="Disordered" evidence="2">
    <location>
        <begin position="109"/>
        <end position="165"/>
    </location>
</feature>
<dbReference type="Gramene" id="CDP05686">
    <property type="protein sequence ID" value="CDP05686"/>
    <property type="gene ID" value="GSCOC_T00020888001"/>
</dbReference>
<dbReference type="InParanoid" id="A0A068UB68"/>
<accession>A0A068UB68</accession>
<name>A0A068UB68_COFCA</name>
<sequence>MLLSRRLLLHSAAYVQKLKDCEVSIKEQRKREKLEQEDAERNMQILLDFLHILRKQKVDELNEIQNDLQYIKEDINAVERHRIELYRAKDRFSLKLQTLSDDCLGVRSRSSSIDRTSSGLVSSSRSTHGGATGSFQYKKGDSKAQFSSPANHRKDASLSGLNTQPMSQSGLAVVRKKRVHAQVSTFNKLWILSVTCKRVLFNQGEKGNTIVHREGYSTGLADFQTVLSTFTRYK</sequence>
<dbReference type="PANTHER" id="PTHR44080">
    <property type="entry name" value="E3 UBIQUITIN-PROTEIN LIGASE COP1"/>
    <property type="match status" value="1"/>
</dbReference>
<keyword evidence="1" id="KW-0175">Coiled coil</keyword>
<dbReference type="PANTHER" id="PTHR44080:SF1">
    <property type="entry name" value="E3 UBIQUITIN-PROTEIN LIGASE COP1"/>
    <property type="match status" value="1"/>
</dbReference>
<feature type="coiled-coil region" evidence="1">
    <location>
        <begin position="54"/>
        <end position="81"/>
    </location>
</feature>
<dbReference type="GO" id="GO:0061630">
    <property type="term" value="F:ubiquitin protein ligase activity"/>
    <property type="evidence" value="ECO:0007669"/>
    <property type="project" value="InterPro"/>
</dbReference>
<dbReference type="OMA" id="IVHREGY"/>
<evidence type="ECO:0000313" key="4">
    <source>
        <dbReference type="Proteomes" id="UP000295252"/>
    </source>
</evidence>
<dbReference type="GO" id="GO:0043161">
    <property type="term" value="P:proteasome-mediated ubiquitin-dependent protein catabolic process"/>
    <property type="evidence" value="ECO:0007669"/>
    <property type="project" value="TreeGrafter"/>
</dbReference>
<dbReference type="STRING" id="49390.A0A068UB68"/>